<dbReference type="EMBL" id="JACGWO010000011">
    <property type="protein sequence ID" value="KAK4416081.1"/>
    <property type="molecule type" value="Genomic_DNA"/>
</dbReference>
<feature type="domain" description="Myb-like" evidence="2">
    <location>
        <begin position="178"/>
        <end position="237"/>
    </location>
</feature>
<feature type="region of interest" description="Disordered" evidence="1">
    <location>
        <begin position="1"/>
        <end position="155"/>
    </location>
</feature>
<reference evidence="3" key="2">
    <citation type="journal article" date="2024" name="Plant">
        <title>Genomic evolution and insights into agronomic trait innovations of Sesamum species.</title>
        <authorList>
            <person name="Miao H."/>
            <person name="Wang L."/>
            <person name="Qu L."/>
            <person name="Liu H."/>
            <person name="Sun Y."/>
            <person name="Le M."/>
            <person name="Wang Q."/>
            <person name="Wei S."/>
            <person name="Zheng Y."/>
            <person name="Lin W."/>
            <person name="Duan Y."/>
            <person name="Cao H."/>
            <person name="Xiong S."/>
            <person name="Wang X."/>
            <person name="Wei L."/>
            <person name="Li C."/>
            <person name="Ma Q."/>
            <person name="Ju M."/>
            <person name="Zhao R."/>
            <person name="Li G."/>
            <person name="Mu C."/>
            <person name="Tian Q."/>
            <person name="Mei H."/>
            <person name="Zhang T."/>
            <person name="Gao T."/>
            <person name="Zhang H."/>
        </authorList>
    </citation>
    <scope>NUCLEOTIDE SEQUENCE</scope>
    <source>
        <strain evidence="3">3651</strain>
    </source>
</reference>
<organism evidence="3 4">
    <name type="scientific">Sesamum alatum</name>
    <dbReference type="NCBI Taxonomy" id="300844"/>
    <lineage>
        <taxon>Eukaryota</taxon>
        <taxon>Viridiplantae</taxon>
        <taxon>Streptophyta</taxon>
        <taxon>Embryophyta</taxon>
        <taxon>Tracheophyta</taxon>
        <taxon>Spermatophyta</taxon>
        <taxon>Magnoliopsida</taxon>
        <taxon>eudicotyledons</taxon>
        <taxon>Gunneridae</taxon>
        <taxon>Pentapetalae</taxon>
        <taxon>asterids</taxon>
        <taxon>lamiids</taxon>
        <taxon>Lamiales</taxon>
        <taxon>Pedaliaceae</taxon>
        <taxon>Sesamum</taxon>
    </lineage>
</organism>
<feature type="compositionally biased region" description="Basic residues" evidence="1">
    <location>
        <begin position="34"/>
        <end position="43"/>
    </location>
</feature>
<evidence type="ECO:0000256" key="1">
    <source>
        <dbReference type="SAM" id="MobiDB-lite"/>
    </source>
</evidence>
<reference evidence="3" key="1">
    <citation type="submission" date="2020-06" db="EMBL/GenBank/DDBJ databases">
        <authorList>
            <person name="Li T."/>
            <person name="Hu X."/>
            <person name="Zhang T."/>
            <person name="Song X."/>
            <person name="Zhang H."/>
            <person name="Dai N."/>
            <person name="Sheng W."/>
            <person name="Hou X."/>
            <person name="Wei L."/>
        </authorList>
    </citation>
    <scope>NUCLEOTIDE SEQUENCE</scope>
    <source>
        <strain evidence="3">3651</strain>
        <tissue evidence="3">Leaf</tissue>
    </source>
</reference>
<gene>
    <name evidence="3" type="ORF">Salat_2715500</name>
</gene>
<keyword evidence="4" id="KW-1185">Reference proteome</keyword>
<proteinExistence type="predicted"/>
<dbReference type="InterPro" id="IPR044823">
    <property type="entry name" value="ASIL1/2-like"/>
</dbReference>
<evidence type="ECO:0000313" key="4">
    <source>
        <dbReference type="Proteomes" id="UP001293254"/>
    </source>
</evidence>
<feature type="compositionally biased region" description="Pro residues" evidence="1">
    <location>
        <begin position="111"/>
        <end position="131"/>
    </location>
</feature>
<sequence>MDAPEFAWAAKQQKKLSPPIPNPNRNPVGERRNGIKKRKKRKESPRGHASGFAHVNSRPPPPAHVSPPLPKRWPLIFLDPPSQPPACPAAPFNNPTPPLPSPLHSLCHNHSPPPPPPPDLLSCAPPPPPPMATILSPSSNSPHDHDHDHDDDHIPTATLALPSIATASASRRLPPPCWSPDETVALIDAYRDKWYSLRRGNLRANHWQEVADDVASRCPASPPKTAVQCRHKMEKLRKRYRAEIQRAAAHGGVRRFTSSWVHFQRMHSMEKGPNPSPPSSDDEEEDDHKNSIKRINDLYNYNNQKGNFGGQGLESNGATSAFRIKIPGRVTGGPSGAKVYSKFDEMGGQNPNYPNPRFPHSVAGVNGAASSKVLRDGFVGRGEIGKRVGEISKKNKGDGVGEVVAAIQALGEGFMRVEKVKMDMVRQVEEMRMEMELKRTEMILESQQRIVEAFAKAISERSAKRVKRNSTPPDC</sequence>
<dbReference type="FunFam" id="1.10.10.60:FF:000152">
    <property type="entry name" value="Trihelix transcription factor ASIL2"/>
    <property type="match status" value="1"/>
</dbReference>
<dbReference type="InterPro" id="IPR001005">
    <property type="entry name" value="SANT/Myb"/>
</dbReference>
<protein>
    <submittedName>
        <fullName evidence="3">Trihelix transcription factor ASIL1</fullName>
    </submittedName>
</protein>
<evidence type="ECO:0000313" key="3">
    <source>
        <dbReference type="EMBL" id="KAK4416081.1"/>
    </source>
</evidence>
<dbReference type="SMART" id="SM00595">
    <property type="entry name" value="MADF"/>
    <property type="match status" value="1"/>
</dbReference>
<dbReference type="Gene3D" id="1.10.10.60">
    <property type="entry name" value="Homeodomain-like"/>
    <property type="match status" value="1"/>
</dbReference>
<dbReference type="AlphaFoldDB" id="A0AAE1XQG8"/>
<name>A0AAE1XQG8_9LAMI</name>
<dbReference type="Pfam" id="PF13837">
    <property type="entry name" value="Myb_DNA-bind_4"/>
    <property type="match status" value="1"/>
</dbReference>
<feature type="region of interest" description="Disordered" evidence="1">
    <location>
        <begin position="268"/>
        <end position="289"/>
    </location>
</feature>
<comment type="caution">
    <text evidence="3">The sequence shown here is derived from an EMBL/GenBank/DDBJ whole genome shotgun (WGS) entry which is preliminary data.</text>
</comment>
<feature type="compositionally biased region" description="Pro residues" evidence="1">
    <location>
        <begin position="81"/>
        <end position="101"/>
    </location>
</feature>
<dbReference type="PANTHER" id="PTHR31307:SF49">
    <property type="entry name" value="ALCOHOL DEHYDROGENASE TRANSCRIPTION FACTOR MYB_SANT-LIKE FAMILY PROTEIN"/>
    <property type="match status" value="1"/>
</dbReference>
<dbReference type="Proteomes" id="UP001293254">
    <property type="component" value="Unassembled WGS sequence"/>
</dbReference>
<dbReference type="PROSITE" id="PS50090">
    <property type="entry name" value="MYB_LIKE"/>
    <property type="match status" value="1"/>
</dbReference>
<dbReference type="InterPro" id="IPR044822">
    <property type="entry name" value="Myb_DNA-bind_4"/>
</dbReference>
<feature type="compositionally biased region" description="Basic and acidic residues" evidence="1">
    <location>
        <begin position="142"/>
        <end position="154"/>
    </location>
</feature>
<evidence type="ECO:0000259" key="2">
    <source>
        <dbReference type="PROSITE" id="PS50090"/>
    </source>
</evidence>
<accession>A0AAE1XQG8</accession>
<feature type="compositionally biased region" description="Pro residues" evidence="1">
    <location>
        <begin position="58"/>
        <end position="71"/>
    </location>
</feature>
<dbReference type="PANTHER" id="PTHR31307">
    <property type="entry name" value="TRIHELIX TRANSCRIPTION FACTOR ASIL2"/>
    <property type="match status" value="1"/>
</dbReference>